<dbReference type="CDD" id="cd02440">
    <property type="entry name" value="AdoMet_MTases"/>
    <property type="match status" value="1"/>
</dbReference>
<evidence type="ECO:0000256" key="5">
    <source>
        <dbReference type="ARBA" id="ARBA00022691"/>
    </source>
</evidence>
<dbReference type="AlphaFoldDB" id="A0A3A6U0T8"/>
<dbReference type="InterPro" id="IPR013675">
    <property type="entry name" value="Mtase_sm_N"/>
</dbReference>
<dbReference type="InterPro" id="IPR029063">
    <property type="entry name" value="SAM-dependent_MTases_sf"/>
</dbReference>
<dbReference type="RefSeq" id="WP_121852201.1">
    <property type="nucleotide sequence ID" value="NZ_CP037952.1"/>
</dbReference>
<dbReference type="InterPro" id="IPR046977">
    <property type="entry name" value="RsmC/RlmG"/>
</dbReference>
<organism evidence="9 10">
    <name type="scientific">Parashewanella spongiae</name>
    <dbReference type="NCBI Taxonomy" id="342950"/>
    <lineage>
        <taxon>Bacteria</taxon>
        <taxon>Pseudomonadati</taxon>
        <taxon>Pseudomonadota</taxon>
        <taxon>Gammaproteobacteria</taxon>
        <taxon>Alteromonadales</taxon>
        <taxon>Shewanellaceae</taxon>
        <taxon>Parashewanella</taxon>
    </lineage>
</organism>
<gene>
    <name evidence="6" type="primary">rsmC</name>
    <name evidence="9" type="ORF">D5R81_03155</name>
</gene>
<dbReference type="InterPro" id="IPR002052">
    <property type="entry name" value="DNA_methylase_N6_adenine_CS"/>
</dbReference>
<comment type="function">
    <text evidence="6">Specifically methylates the guanine in position 1207 of 16S rRNA in the 30S particle.</text>
</comment>
<keyword evidence="1 6" id="KW-0963">Cytoplasm</keyword>
<feature type="domain" description="Methyltransferase small N-terminal" evidence="8">
    <location>
        <begin position="6"/>
        <end position="163"/>
    </location>
</feature>
<comment type="subcellular location">
    <subcellularLocation>
        <location evidence="6">Cytoplasm</location>
    </subcellularLocation>
</comment>
<dbReference type="Pfam" id="PF08468">
    <property type="entry name" value="MTS_N"/>
    <property type="match status" value="1"/>
</dbReference>
<keyword evidence="2 6" id="KW-0698">rRNA processing</keyword>
<evidence type="ECO:0000313" key="9">
    <source>
        <dbReference type="EMBL" id="RJY18949.1"/>
    </source>
</evidence>
<dbReference type="HAMAP" id="MF_01862">
    <property type="entry name" value="16SrRNA_methyltr_C"/>
    <property type="match status" value="1"/>
</dbReference>
<keyword evidence="4 6" id="KW-0808">Transferase</keyword>
<dbReference type="GO" id="GO:0005737">
    <property type="term" value="C:cytoplasm"/>
    <property type="evidence" value="ECO:0007669"/>
    <property type="project" value="UniProtKB-SubCell"/>
</dbReference>
<sequence length="341" mass="37609">MLTNPSQIIQRNDSLIADQRVLLLNHEADHLGRELSAATHVTALALDFNHHLQLQPFANDKLTLHFSHQLPTQTKFDTVVIYFPKAKPLAEYLFSLAAQYLDVGGQVLIVGENKGGIKSFSKQFPKYFSTPVKIDNARHCLLFASELIAPAPKFDLNDWVTTYSLPTPQGEINICNCVGVFSQKQLDAGTKLLLENLAEFSGRVLDFGCGAGVISAALLKVQPELEIDCVDINAMALASCELTLQANNLQAKVYASDGYAQIQGEFNGVISNPPFHDGLAATTDIAQQFVKESAHSLFKHGVFQIVANRHLPYADDIDQHFGTVNVVAENNKYKVYQNRVK</sequence>
<dbReference type="PROSITE" id="PS00092">
    <property type="entry name" value="N6_MTASE"/>
    <property type="match status" value="1"/>
</dbReference>
<evidence type="ECO:0000313" key="10">
    <source>
        <dbReference type="Proteomes" id="UP000273022"/>
    </source>
</evidence>
<dbReference type="SUPFAM" id="SSF53335">
    <property type="entry name" value="S-adenosyl-L-methionine-dependent methyltransferases"/>
    <property type="match status" value="1"/>
</dbReference>
<accession>A0A3A6U0T8</accession>
<evidence type="ECO:0000256" key="6">
    <source>
        <dbReference type="HAMAP-Rule" id="MF_01862"/>
    </source>
</evidence>
<keyword evidence="3 6" id="KW-0489">Methyltransferase</keyword>
<dbReference type="GO" id="GO:0003676">
    <property type="term" value="F:nucleic acid binding"/>
    <property type="evidence" value="ECO:0007669"/>
    <property type="project" value="InterPro"/>
</dbReference>
<evidence type="ECO:0000256" key="1">
    <source>
        <dbReference type="ARBA" id="ARBA00022490"/>
    </source>
</evidence>
<dbReference type="EC" id="2.1.1.172" evidence="6"/>
<comment type="catalytic activity">
    <reaction evidence="6">
        <text>guanosine(1207) in 16S rRNA + S-adenosyl-L-methionine = N(2)-methylguanosine(1207) in 16S rRNA + S-adenosyl-L-homocysteine + H(+)</text>
        <dbReference type="Rhea" id="RHEA:42736"/>
        <dbReference type="Rhea" id="RHEA-COMP:10213"/>
        <dbReference type="Rhea" id="RHEA-COMP:10214"/>
        <dbReference type="ChEBI" id="CHEBI:15378"/>
        <dbReference type="ChEBI" id="CHEBI:57856"/>
        <dbReference type="ChEBI" id="CHEBI:59789"/>
        <dbReference type="ChEBI" id="CHEBI:74269"/>
        <dbReference type="ChEBI" id="CHEBI:74481"/>
        <dbReference type="EC" id="2.1.1.172"/>
    </reaction>
</comment>
<keyword evidence="10" id="KW-1185">Reference proteome</keyword>
<dbReference type="OrthoDB" id="9816072at2"/>
<dbReference type="PANTHER" id="PTHR47816">
    <property type="entry name" value="RIBOSOMAL RNA SMALL SUBUNIT METHYLTRANSFERASE C"/>
    <property type="match status" value="1"/>
</dbReference>
<dbReference type="PANTHER" id="PTHR47816:SF4">
    <property type="entry name" value="RIBOSOMAL RNA SMALL SUBUNIT METHYLTRANSFERASE C"/>
    <property type="match status" value="1"/>
</dbReference>
<keyword evidence="5 6" id="KW-0949">S-adenosyl-L-methionine</keyword>
<evidence type="ECO:0000256" key="2">
    <source>
        <dbReference type="ARBA" id="ARBA00022552"/>
    </source>
</evidence>
<dbReference type="InterPro" id="IPR007848">
    <property type="entry name" value="Small_mtfrase_dom"/>
</dbReference>
<evidence type="ECO:0000259" key="8">
    <source>
        <dbReference type="Pfam" id="PF08468"/>
    </source>
</evidence>
<comment type="subunit">
    <text evidence="6">Monomer.</text>
</comment>
<evidence type="ECO:0000259" key="7">
    <source>
        <dbReference type="Pfam" id="PF05175"/>
    </source>
</evidence>
<dbReference type="Gene3D" id="3.40.50.150">
    <property type="entry name" value="Vaccinia Virus protein VP39"/>
    <property type="match status" value="2"/>
</dbReference>
<evidence type="ECO:0000256" key="3">
    <source>
        <dbReference type="ARBA" id="ARBA00022603"/>
    </source>
</evidence>
<protein>
    <recommendedName>
        <fullName evidence="6">Ribosomal RNA small subunit methyltransferase C</fullName>
        <ecNumber evidence="6">2.1.1.172</ecNumber>
    </recommendedName>
    <alternativeName>
        <fullName evidence="6">16S rRNA m2G1207 methyltransferase</fullName>
    </alternativeName>
    <alternativeName>
        <fullName evidence="6">rRNA (guanine-N(2)-)-methyltransferase RsmC</fullName>
    </alternativeName>
</protein>
<comment type="similarity">
    <text evidence="6">Belongs to the methyltransferase superfamily. RsmC family.</text>
</comment>
<proteinExistence type="inferred from homology"/>
<evidence type="ECO:0000256" key="4">
    <source>
        <dbReference type="ARBA" id="ARBA00022679"/>
    </source>
</evidence>
<dbReference type="InterPro" id="IPR023543">
    <property type="entry name" value="rRNA_ssu_MeTfrase_C"/>
</dbReference>
<feature type="domain" description="Methyltransferase small" evidence="7">
    <location>
        <begin position="172"/>
        <end position="337"/>
    </location>
</feature>
<comment type="caution">
    <text evidence="9">The sequence shown here is derived from an EMBL/GenBank/DDBJ whole genome shotgun (WGS) entry which is preliminary data.</text>
</comment>
<dbReference type="EMBL" id="QYYH01000012">
    <property type="protein sequence ID" value="RJY18949.1"/>
    <property type="molecule type" value="Genomic_DNA"/>
</dbReference>
<dbReference type="Proteomes" id="UP000273022">
    <property type="component" value="Unassembled WGS sequence"/>
</dbReference>
<dbReference type="Pfam" id="PF05175">
    <property type="entry name" value="MTS"/>
    <property type="match status" value="1"/>
</dbReference>
<name>A0A3A6U0T8_9GAMM</name>
<dbReference type="GO" id="GO:0052914">
    <property type="term" value="F:16S rRNA (guanine(1207)-N(2))-methyltransferase activity"/>
    <property type="evidence" value="ECO:0007669"/>
    <property type="project" value="UniProtKB-EC"/>
</dbReference>
<reference evidence="9 10" key="1">
    <citation type="submission" date="2018-09" db="EMBL/GenBank/DDBJ databases">
        <title>Phylogeny of the Shewanellaceae, and recommendation for two new genera, Pseudoshewanella and Parashewanella.</title>
        <authorList>
            <person name="Wang G."/>
        </authorList>
    </citation>
    <scope>NUCLEOTIDE SEQUENCE [LARGE SCALE GENOMIC DNA]</scope>
    <source>
        <strain evidence="9 10">KCTC 22492</strain>
    </source>
</reference>